<evidence type="ECO:0000256" key="3">
    <source>
        <dbReference type="ARBA" id="ARBA00022485"/>
    </source>
</evidence>
<evidence type="ECO:0000256" key="6">
    <source>
        <dbReference type="ARBA" id="ARBA00022694"/>
    </source>
</evidence>
<dbReference type="InterPro" id="IPR023404">
    <property type="entry name" value="rSAM_horseshoe"/>
</dbReference>
<dbReference type="GO" id="GO:0046872">
    <property type="term" value="F:metal ion binding"/>
    <property type="evidence" value="ECO:0007669"/>
    <property type="project" value="UniProtKB-UniRule"/>
</dbReference>
<evidence type="ECO:0000256" key="4">
    <source>
        <dbReference type="ARBA" id="ARBA00022679"/>
    </source>
</evidence>
<dbReference type="InterPro" id="IPR006638">
    <property type="entry name" value="Elp3/MiaA/NifB-like_rSAM"/>
</dbReference>
<keyword evidence="7 11" id="KW-0479">Metal-binding</keyword>
<evidence type="ECO:0000259" key="13">
    <source>
        <dbReference type="PROSITE" id="PS51449"/>
    </source>
</evidence>
<organism evidence="15">
    <name type="scientific">Candidatus Heimdallarchaeum aukensis</name>
    <dbReference type="NCBI Taxonomy" id="2876573"/>
    <lineage>
        <taxon>Archaea</taxon>
        <taxon>Promethearchaeati</taxon>
        <taxon>Candidatus Heimdallarchaeota</taxon>
        <taxon>Candidatus Heimdallarchaeia (ex Rinke et al. 2021) (nom. nud.)</taxon>
        <taxon>Candidatus Heimdallarchaeales</taxon>
        <taxon>Candidatus Heimdallarchaeaceae</taxon>
        <taxon>Candidatus Heimdallarchaeum</taxon>
    </lineage>
</organism>
<sequence length="435" mass="49281">MHYRFFIKNYGCSQNLAEGENIREILKNNYGEEVDDIFQADVIIVNSCAVKTPTENKVMQFIHECVETDADVIVTGCLPKINPDRIKRACPDAILTPPNIGKTILKYIPGQKTNGDIYQLAKLPDKPVFLPDKPLTSVIPISQGCLGSCTYCSVKYARGWLISYPIDELVSYAKRAIELGAKELYLSSSDTAVYGRDKGTSLPMLLSKLLELDGDFMIRIGMMNPRYAIEIIDEILDLMEKDNRIYRFLHIPVQSGSNSILEAMKREYTIEEFDDLIKKVRTKFPHMSLSTDIIVGFPGEKNIDFEKTVECLKKHTFDTVNISKYSDRPLAPSSKFPNKVPTDIKKKRSRYLSKLVADIQMEKNKTWIGETTEAIVLQETSTGSMFCRNQYYKPVLIDKGNLGERVSVVIESCSRTALRGKKVIEEIVPEIAEKE</sequence>
<evidence type="ECO:0000313" key="15">
    <source>
        <dbReference type="EMBL" id="UJG40073.1"/>
    </source>
</evidence>
<dbReference type="InterPro" id="IPR013848">
    <property type="entry name" value="Methylthiotransferase_N"/>
</dbReference>
<dbReference type="SMART" id="SM00729">
    <property type="entry name" value="Elp3"/>
    <property type="match status" value="1"/>
</dbReference>
<dbReference type="SFLD" id="SFLDG01082">
    <property type="entry name" value="B12-binding_domain_containing"/>
    <property type="match status" value="1"/>
</dbReference>
<comment type="function">
    <text evidence="1 11">Catalyzes the methylthiolation of N6-threonylcarbamoyladenosine (t(6)A), leading to the formation of 2-methylthio-N6-threonylcarbamoyladenosine (ms(2)t(6)A) at position 37 in tRNAs that read codons beginning with adenine.</text>
</comment>
<evidence type="ECO:0000256" key="8">
    <source>
        <dbReference type="ARBA" id="ARBA00023004"/>
    </source>
</evidence>
<feature type="domain" description="MTTase N-terminal" evidence="13">
    <location>
        <begin position="3"/>
        <end position="113"/>
    </location>
</feature>
<dbReference type="PROSITE" id="PS51918">
    <property type="entry name" value="RADICAL_SAM"/>
    <property type="match status" value="1"/>
</dbReference>
<dbReference type="Pfam" id="PF01938">
    <property type="entry name" value="TRAM"/>
    <property type="match status" value="1"/>
</dbReference>
<protein>
    <recommendedName>
        <fullName evidence="11">tRNA-t(6)A37 methylthiotransferase</fullName>
        <ecNumber evidence="11">2.8.4.5</ecNumber>
    </recommendedName>
</protein>
<gene>
    <name evidence="15" type="ORF">K9W45_09515</name>
</gene>
<evidence type="ECO:0000256" key="9">
    <source>
        <dbReference type="ARBA" id="ARBA00023014"/>
    </source>
</evidence>
<dbReference type="AlphaFoldDB" id="A0A9Y1BJ78"/>
<dbReference type="GO" id="GO:0051539">
    <property type="term" value="F:4 iron, 4 sulfur cluster binding"/>
    <property type="evidence" value="ECO:0007669"/>
    <property type="project" value="UniProtKB-UniRule"/>
</dbReference>
<dbReference type="NCBIfam" id="TIGR01578">
    <property type="entry name" value="MiaB-like-B"/>
    <property type="match status" value="1"/>
</dbReference>
<dbReference type="Pfam" id="PF04055">
    <property type="entry name" value="Radical_SAM"/>
    <property type="match status" value="1"/>
</dbReference>
<dbReference type="InterPro" id="IPR038135">
    <property type="entry name" value="Methylthiotransferase_N_sf"/>
</dbReference>
<dbReference type="SUPFAM" id="SSF102114">
    <property type="entry name" value="Radical SAM enzymes"/>
    <property type="match status" value="1"/>
</dbReference>
<dbReference type="InterPro" id="IPR020612">
    <property type="entry name" value="Methylthiotransferase_CS"/>
</dbReference>
<name>A0A9Y1BJ78_9ARCH</name>
<dbReference type="Gene3D" id="3.80.30.20">
    <property type="entry name" value="tm_1862 like domain"/>
    <property type="match status" value="1"/>
</dbReference>
<dbReference type="Pfam" id="PF00919">
    <property type="entry name" value="UPF0004"/>
    <property type="match status" value="1"/>
</dbReference>
<dbReference type="Gene3D" id="3.40.50.12160">
    <property type="entry name" value="Methylthiotransferase, N-terminal domain"/>
    <property type="match status" value="1"/>
</dbReference>
<comment type="similarity">
    <text evidence="2 11">Belongs to the methylthiotransferase family. CDKAL1 subfamily.</text>
</comment>
<dbReference type="Proteomes" id="UP001201020">
    <property type="component" value="Chromosome"/>
</dbReference>
<proteinExistence type="inferred from homology"/>
<comment type="cofactor">
    <cofactor evidence="11">
        <name>[4Fe-4S] cluster</name>
        <dbReference type="ChEBI" id="CHEBI:49883"/>
    </cofactor>
    <text evidence="11">Binds 1 or 2 [4Fe-4S] cluster. One cluster is coordinated with 3 cysteines and an exchangeable S-adenosyl-L-methionine.</text>
</comment>
<dbReference type="PANTHER" id="PTHR11918:SF45">
    <property type="entry name" value="THREONYLCARBAMOYLADENOSINE TRNA METHYLTHIOTRANSFERASE"/>
    <property type="match status" value="1"/>
</dbReference>
<dbReference type="SFLD" id="SFLDS00029">
    <property type="entry name" value="Radical_SAM"/>
    <property type="match status" value="1"/>
</dbReference>
<evidence type="ECO:0000259" key="12">
    <source>
        <dbReference type="PROSITE" id="PS50926"/>
    </source>
</evidence>
<reference evidence="15" key="1">
    <citation type="journal article" date="2022" name="Nat. Microbiol.">
        <title>Unique mobile elements and scalable gene flow at the prokaryote-eukaryote boundary revealed by circularized Asgard archaea genomes.</title>
        <authorList>
            <person name="Wu F."/>
            <person name="Speth D.R."/>
            <person name="Philosof A."/>
            <person name="Cremiere A."/>
            <person name="Narayanan A."/>
            <person name="Barco R.A."/>
            <person name="Connon S.A."/>
            <person name="Amend J.P."/>
            <person name="Antoshechkin I.A."/>
            <person name="Orphan V.J."/>
        </authorList>
    </citation>
    <scope>NUCLEOTIDE SEQUENCE</scope>
    <source>
        <strain evidence="15">PM71</strain>
    </source>
</reference>
<evidence type="ECO:0000256" key="1">
    <source>
        <dbReference type="ARBA" id="ARBA00002399"/>
    </source>
</evidence>
<dbReference type="InterPro" id="IPR006466">
    <property type="entry name" value="MiaB-like_arc_euk"/>
</dbReference>
<feature type="domain" description="TRAM" evidence="12">
    <location>
        <begin position="365"/>
        <end position="424"/>
    </location>
</feature>
<dbReference type="InterPro" id="IPR002792">
    <property type="entry name" value="TRAM_dom"/>
</dbReference>
<keyword evidence="5 11" id="KW-0949">S-adenosyl-L-methionine</keyword>
<dbReference type="PROSITE" id="PS51449">
    <property type="entry name" value="MTTASE_N"/>
    <property type="match status" value="1"/>
</dbReference>
<dbReference type="PROSITE" id="PS01278">
    <property type="entry name" value="MTTASE_RADICAL"/>
    <property type="match status" value="1"/>
</dbReference>
<dbReference type="GO" id="GO:0035598">
    <property type="term" value="F:tRNA (N(6)-L-threonylcarbamoyladenosine(37)-C(2))-methylthiotransferase activity"/>
    <property type="evidence" value="ECO:0007669"/>
    <property type="project" value="UniProtKB-UniRule"/>
</dbReference>
<dbReference type="PANTHER" id="PTHR11918">
    <property type="entry name" value="RADICAL SAM PROTEINS"/>
    <property type="match status" value="1"/>
</dbReference>
<evidence type="ECO:0000256" key="10">
    <source>
        <dbReference type="ARBA" id="ARBA00051661"/>
    </source>
</evidence>
<dbReference type="InterPro" id="IPR005839">
    <property type="entry name" value="Methylthiotransferase"/>
</dbReference>
<dbReference type="EC" id="2.8.4.5" evidence="11"/>
<keyword evidence="9 11" id="KW-0411">Iron-sulfur</keyword>
<dbReference type="PROSITE" id="PS50926">
    <property type="entry name" value="TRAM"/>
    <property type="match status" value="1"/>
</dbReference>
<comment type="catalytic activity">
    <reaction evidence="10 11">
        <text>N(6)-L-threonylcarbamoyladenosine(37) in tRNA + (sulfur carrier)-SH + AH2 + 2 S-adenosyl-L-methionine = 2-methylsulfanyl-N(6)-L-threonylcarbamoyladenosine(37) in tRNA + (sulfur carrier)-H + 5'-deoxyadenosine + L-methionine + A + S-adenosyl-L-homocysteine + 2 H(+)</text>
        <dbReference type="Rhea" id="RHEA:37075"/>
        <dbReference type="Rhea" id="RHEA-COMP:10163"/>
        <dbReference type="Rhea" id="RHEA-COMP:11092"/>
        <dbReference type="Rhea" id="RHEA-COMP:14737"/>
        <dbReference type="Rhea" id="RHEA-COMP:14739"/>
        <dbReference type="ChEBI" id="CHEBI:13193"/>
        <dbReference type="ChEBI" id="CHEBI:15378"/>
        <dbReference type="ChEBI" id="CHEBI:17319"/>
        <dbReference type="ChEBI" id="CHEBI:17499"/>
        <dbReference type="ChEBI" id="CHEBI:29917"/>
        <dbReference type="ChEBI" id="CHEBI:57844"/>
        <dbReference type="ChEBI" id="CHEBI:57856"/>
        <dbReference type="ChEBI" id="CHEBI:59789"/>
        <dbReference type="ChEBI" id="CHEBI:64428"/>
        <dbReference type="ChEBI" id="CHEBI:74418"/>
        <dbReference type="ChEBI" id="CHEBI:74420"/>
        <dbReference type="EC" id="2.8.4.5"/>
    </reaction>
</comment>
<keyword evidence="8 11" id="KW-0408">Iron</keyword>
<evidence type="ECO:0000256" key="11">
    <source>
        <dbReference type="RuleBase" id="RU368081"/>
    </source>
</evidence>
<dbReference type="InterPro" id="IPR007197">
    <property type="entry name" value="rSAM"/>
</dbReference>
<dbReference type="NCBIfam" id="TIGR00089">
    <property type="entry name" value="MiaB/RimO family radical SAM methylthiotransferase"/>
    <property type="match status" value="1"/>
</dbReference>
<evidence type="ECO:0000259" key="14">
    <source>
        <dbReference type="PROSITE" id="PS51918"/>
    </source>
</evidence>
<evidence type="ECO:0000256" key="5">
    <source>
        <dbReference type="ARBA" id="ARBA00022691"/>
    </source>
</evidence>
<keyword evidence="6 11" id="KW-0819">tRNA processing</keyword>
<keyword evidence="3 11" id="KW-0004">4Fe-4S</keyword>
<evidence type="ECO:0000256" key="7">
    <source>
        <dbReference type="ARBA" id="ARBA00022723"/>
    </source>
</evidence>
<dbReference type="EMBL" id="CP084166">
    <property type="protein sequence ID" value="UJG40073.1"/>
    <property type="molecule type" value="Genomic_DNA"/>
</dbReference>
<evidence type="ECO:0000256" key="2">
    <source>
        <dbReference type="ARBA" id="ARBA00008616"/>
    </source>
</evidence>
<accession>A0A9Y1BJ78</accession>
<feature type="domain" description="Radical SAM core" evidence="14">
    <location>
        <begin position="131"/>
        <end position="362"/>
    </location>
</feature>
<keyword evidence="4 11" id="KW-0808">Transferase</keyword>
<dbReference type="FunFam" id="3.80.30.20:FF:000002">
    <property type="entry name" value="threonylcarbamoyladenosine tRNA methylthiotransferase isoform X2"/>
    <property type="match status" value="1"/>
</dbReference>
<dbReference type="InterPro" id="IPR058240">
    <property type="entry name" value="rSAM_sf"/>
</dbReference>
<dbReference type="CDD" id="cd01335">
    <property type="entry name" value="Radical_SAM"/>
    <property type="match status" value="1"/>
</dbReference>